<gene>
    <name evidence="1" type="ORF">GTK09_22845</name>
</gene>
<dbReference type="Gene3D" id="3.40.50.1000">
    <property type="entry name" value="HAD superfamily/HAD-like"/>
    <property type="match status" value="1"/>
</dbReference>
<protein>
    <submittedName>
        <fullName evidence="1">HAD-IA family hydrolase</fullName>
    </submittedName>
</protein>
<dbReference type="SFLD" id="SFLDS00003">
    <property type="entry name" value="Haloacid_Dehalogenase"/>
    <property type="match status" value="1"/>
</dbReference>
<dbReference type="Gene3D" id="1.10.150.240">
    <property type="entry name" value="Putative phosphatase, domain 2"/>
    <property type="match status" value="1"/>
</dbReference>
<reference evidence="1 2" key="1">
    <citation type="submission" date="2020-01" db="EMBL/GenBank/DDBJ databases">
        <title>Jiella pacifica sp. nov.</title>
        <authorList>
            <person name="Xue Z."/>
            <person name="Zhu S."/>
            <person name="Chen J."/>
            <person name="Yang J."/>
        </authorList>
    </citation>
    <scope>NUCLEOTIDE SEQUENCE [LARGE SCALE GENOMIC DNA]</scope>
    <source>
        <strain evidence="1 2">40Bstr34</strain>
    </source>
</reference>
<dbReference type="SFLD" id="SFLDG01135">
    <property type="entry name" value="C1.5.6:_HAD__Beta-PGM__Phospha"/>
    <property type="match status" value="1"/>
</dbReference>
<dbReference type="InterPro" id="IPR023198">
    <property type="entry name" value="PGP-like_dom2"/>
</dbReference>
<evidence type="ECO:0000313" key="2">
    <source>
        <dbReference type="Proteomes" id="UP000469011"/>
    </source>
</evidence>
<dbReference type="PANTHER" id="PTHR43434">
    <property type="entry name" value="PHOSPHOGLYCOLATE PHOSPHATASE"/>
    <property type="match status" value="1"/>
</dbReference>
<dbReference type="Pfam" id="PF13419">
    <property type="entry name" value="HAD_2"/>
    <property type="match status" value="1"/>
</dbReference>
<dbReference type="EMBL" id="JAAAMG010000026">
    <property type="protein sequence ID" value="NDW07261.1"/>
    <property type="molecule type" value="Genomic_DNA"/>
</dbReference>
<accession>A0A6N9T7R4</accession>
<organism evidence="1 2">
    <name type="scientific">Jiella pacifica</name>
    <dbReference type="NCBI Taxonomy" id="2696469"/>
    <lineage>
        <taxon>Bacteria</taxon>
        <taxon>Pseudomonadati</taxon>
        <taxon>Pseudomonadota</taxon>
        <taxon>Alphaproteobacteria</taxon>
        <taxon>Hyphomicrobiales</taxon>
        <taxon>Aurantimonadaceae</taxon>
        <taxon>Jiella</taxon>
    </lineage>
</organism>
<dbReference type="GO" id="GO:0006281">
    <property type="term" value="P:DNA repair"/>
    <property type="evidence" value="ECO:0007669"/>
    <property type="project" value="TreeGrafter"/>
</dbReference>
<dbReference type="GO" id="GO:0005829">
    <property type="term" value="C:cytosol"/>
    <property type="evidence" value="ECO:0007669"/>
    <property type="project" value="TreeGrafter"/>
</dbReference>
<keyword evidence="2" id="KW-1185">Reference proteome</keyword>
<dbReference type="GO" id="GO:0008967">
    <property type="term" value="F:phosphoglycolate phosphatase activity"/>
    <property type="evidence" value="ECO:0007669"/>
    <property type="project" value="TreeGrafter"/>
</dbReference>
<name>A0A6N9T7R4_9HYPH</name>
<dbReference type="InterPro" id="IPR050155">
    <property type="entry name" value="HAD-like_hydrolase_sf"/>
</dbReference>
<dbReference type="InterPro" id="IPR036412">
    <property type="entry name" value="HAD-like_sf"/>
</dbReference>
<dbReference type="AlphaFoldDB" id="A0A6N9T7R4"/>
<dbReference type="RefSeq" id="WP_163465718.1">
    <property type="nucleotide sequence ID" value="NZ_JAAAMG010000026.1"/>
</dbReference>
<dbReference type="InterPro" id="IPR006439">
    <property type="entry name" value="HAD-SF_hydro_IA"/>
</dbReference>
<keyword evidence="1" id="KW-0378">Hydrolase</keyword>
<dbReference type="SUPFAM" id="SSF56784">
    <property type="entry name" value="HAD-like"/>
    <property type="match status" value="1"/>
</dbReference>
<dbReference type="NCBIfam" id="TIGR01549">
    <property type="entry name" value="HAD-SF-IA-v1"/>
    <property type="match status" value="1"/>
</dbReference>
<dbReference type="InterPro" id="IPR023214">
    <property type="entry name" value="HAD_sf"/>
</dbReference>
<comment type="caution">
    <text evidence="1">The sequence shown here is derived from an EMBL/GenBank/DDBJ whole genome shotgun (WGS) entry which is preliminary data.</text>
</comment>
<dbReference type="SFLD" id="SFLDG01129">
    <property type="entry name" value="C1.5:_HAD__Beta-PGM__Phosphata"/>
    <property type="match status" value="1"/>
</dbReference>
<dbReference type="InterPro" id="IPR041492">
    <property type="entry name" value="HAD_2"/>
</dbReference>
<dbReference type="PANTHER" id="PTHR43434:SF24">
    <property type="entry name" value="HYDROLASE-RELATED"/>
    <property type="match status" value="1"/>
</dbReference>
<dbReference type="Proteomes" id="UP000469011">
    <property type="component" value="Unassembled WGS sequence"/>
</dbReference>
<evidence type="ECO:0000313" key="1">
    <source>
        <dbReference type="EMBL" id="NDW07261.1"/>
    </source>
</evidence>
<proteinExistence type="predicted"/>
<sequence length="221" mass="23357">MKAVLFDCDGTIADSAGLICAIMERAFRRFDLEPPAPEATRAIIGLSLETAVQALRPGLGEAAVREVAEGYRIEYRAERARPDFTEALFAGMAELVRDLSARDAVFVGMVTGKSRRGVAALTAHHGIAECFAAVRTADDCPSKPHPAMVLECCAEFGIGAERAVVVGDTTFDMEMAKAAGARAFGVTWGSHSPELMHAAGADEIARDVAALSRSIEAFLAG</sequence>